<dbReference type="Pfam" id="PF01595">
    <property type="entry name" value="CNNM"/>
    <property type="match status" value="1"/>
</dbReference>
<feature type="transmembrane region" description="Helical" evidence="9">
    <location>
        <begin position="99"/>
        <end position="126"/>
    </location>
</feature>
<dbReference type="PANTHER" id="PTHR22777">
    <property type="entry name" value="HEMOLYSIN-RELATED"/>
    <property type="match status" value="1"/>
</dbReference>
<dbReference type="InterPro" id="IPR036318">
    <property type="entry name" value="FAD-bd_PCMH-like_sf"/>
</dbReference>
<evidence type="ECO:0000313" key="12">
    <source>
        <dbReference type="Proteomes" id="UP001516588"/>
    </source>
</evidence>
<dbReference type="SMART" id="SM01091">
    <property type="entry name" value="CorC_HlyC"/>
    <property type="match status" value="1"/>
</dbReference>
<dbReference type="Pfam" id="PF03471">
    <property type="entry name" value="CorC_HlyC"/>
    <property type="match status" value="1"/>
</dbReference>
<feature type="domain" description="CBS" evidence="10">
    <location>
        <begin position="224"/>
        <end position="287"/>
    </location>
</feature>
<dbReference type="Gene3D" id="3.30.465.10">
    <property type="match status" value="1"/>
</dbReference>
<keyword evidence="3 9" id="KW-0812">Transmembrane</keyword>
<reference evidence="11 12" key="1">
    <citation type="submission" date="2020-10" db="EMBL/GenBank/DDBJ databases">
        <title>ChiBAC.</title>
        <authorList>
            <person name="Zenner C."/>
            <person name="Hitch T.C.A."/>
            <person name="Clavel T."/>
        </authorList>
    </citation>
    <scope>NUCLEOTIDE SEQUENCE [LARGE SCALE GENOMIC DNA]</scope>
    <source>
        <strain evidence="11 12">DSM 108706</strain>
    </source>
</reference>
<dbReference type="Gene3D" id="3.10.580.10">
    <property type="entry name" value="CBS-domain"/>
    <property type="match status" value="1"/>
</dbReference>
<dbReference type="Pfam" id="PF00571">
    <property type="entry name" value="CBS"/>
    <property type="match status" value="2"/>
</dbReference>
<evidence type="ECO:0000256" key="2">
    <source>
        <dbReference type="ARBA" id="ARBA00006337"/>
    </source>
</evidence>
<evidence type="ECO:0000256" key="8">
    <source>
        <dbReference type="PROSITE-ProRule" id="PRU00703"/>
    </source>
</evidence>
<keyword evidence="4" id="KW-0677">Repeat</keyword>
<comment type="subcellular location">
    <subcellularLocation>
        <location evidence="1">Membrane</location>
        <topology evidence="1">Multi-pass membrane protein</topology>
    </subcellularLocation>
</comment>
<dbReference type="InterPro" id="IPR000644">
    <property type="entry name" value="CBS_dom"/>
</dbReference>
<dbReference type="SUPFAM" id="SSF56176">
    <property type="entry name" value="FAD-binding/transporter-associated domain-like"/>
    <property type="match status" value="1"/>
</dbReference>
<keyword evidence="5 9" id="KW-1133">Transmembrane helix</keyword>
<feature type="transmembrane region" description="Helical" evidence="9">
    <location>
        <begin position="146"/>
        <end position="169"/>
    </location>
</feature>
<evidence type="ECO:0000256" key="6">
    <source>
        <dbReference type="ARBA" id="ARBA00023122"/>
    </source>
</evidence>
<dbReference type="Proteomes" id="UP001516588">
    <property type="component" value="Unassembled WGS sequence"/>
</dbReference>
<evidence type="ECO:0000256" key="7">
    <source>
        <dbReference type="ARBA" id="ARBA00023136"/>
    </source>
</evidence>
<comment type="caution">
    <text evidence="11">The sequence shown here is derived from an EMBL/GenBank/DDBJ whole genome shotgun (WGS) entry which is preliminary data.</text>
</comment>
<proteinExistence type="inferred from homology"/>
<keyword evidence="12" id="KW-1185">Reference proteome</keyword>
<protein>
    <submittedName>
        <fullName evidence="11">HlyC/CorC family transporter</fullName>
    </submittedName>
</protein>
<sequence>MNPDPVISGSVETILGIIVLIICGVFTAAQKAIADVNRNNIRSMAEDGDKKAEKLLKLLEKSSKVLATNFTAITFLGLFACQLIAINHAGTVYELLEKYGIPFVGIISVLILALISSIIFLVFAIFFPRQIARQHTEGTALKLSSYASFMIALFKPLTVVVGLLTNIFLKIARQKTGIYEEKFTEEDVKSAIEIGKEAGVIKEEGKKMLDSVFAFDDKLAYEIMTPRTDVFAIDIQDGADEYLDELMEMRYSRIPVYDDESDNIIGILNIKDFMIQAREKGFENVDIRSILRDAFFVPETKNIDALFLELQKTKQHIAILIDEYGGFSGIVTMEDIIEEVMGDIDDEYDEEEEEIHDLGDNRYLLDGYMNLDDVNEEIGTKLTSETSETVGGLIIDILGEIPDEDAHERITVNLDNYEFEVINVKDRRIERVILTVKPEDEGESEEESNEDKDK</sequence>
<comment type="similarity">
    <text evidence="2">Belongs to the UPF0053 family.</text>
</comment>
<dbReference type="EMBL" id="JADCKA010000007">
    <property type="protein sequence ID" value="MBE5035642.1"/>
    <property type="molecule type" value="Genomic_DNA"/>
</dbReference>
<organism evidence="11 12">
    <name type="scientific">Gallibacter intestinalis</name>
    <dbReference type="NCBI Taxonomy" id="2779356"/>
    <lineage>
        <taxon>Bacteria</taxon>
        <taxon>Bacillati</taxon>
        <taxon>Bacillota</taxon>
        <taxon>Clostridia</taxon>
        <taxon>Eubacteriales</taxon>
        <taxon>Eubacteriaceae</taxon>
        <taxon>Gallibacter</taxon>
    </lineage>
</organism>
<evidence type="ECO:0000256" key="3">
    <source>
        <dbReference type="ARBA" id="ARBA00022692"/>
    </source>
</evidence>
<dbReference type="SUPFAM" id="SSF54631">
    <property type="entry name" value="CBS-domain pair"/>
    <property type="match status" value="1"/>
</dbReference>
<evidence type="ECO:0000256" key="5">
    <source>
        <dbReference type="ARBA" id="ARBA00022989"/>
    </source>
</evidence>
<dbReference type="InterPro" id="IPR046342">
    <property type="entry name" value="CBS_dom_sf"/>
</dbReference>
<keyword evidence="6 8" id="KW-0129">CBS domain</keyword>
<dbReference type="InterPro" id="IPR005170">
    <property type="entry name" value="Transptr-assoc_dom"/>
</dbReference>
<accession>A0ABR9QXN5</accession>
<evidence type="ECO:0000256" key="9">
    <source>
        <dbReference type="SAM" id="Phobius"/>
    </source>
</evidence>
<evidence type="ECO:0000259" key="10">
    <source>
        <dbReference type="PROSITE" id="PS51371"/>
    </source>
</evidence>
<evidence type="ECO:0000313" key="11">
    <source>
        <dbReference type="EMBL" id="MBE5035642.1"/>
    </source>
</evidence>
<keyword evidence="7 9" id="KW-0472">Membrane</keyword>
<dbReference type="CDD" id="cd04590">
    <property type="entry name" value="CBS_pair_CorC_HlyC_assoc"/>
    <property type="match status" value="1"/>
</dbReference>
<feature type="transmembrane region" description="Helical" evidence="9">
    <location>
        <begin position="65"/>
        <end position="87"/>
    </location>
</feature>
<dbReference type="PANTHER" id="PTHR22777:SF17">
    <property type="entry name" value="UPF0053 PROTEIN SLL0260"/>
    <property type="match status" value="1"/>
</dbReference>
<dbReference type="InterPro" id="IPR044751">
    <property type="entry name" value="Ion_transp-like_CBS"/>
</dbReference>
<dbReference type="RefSeq" id="WP_226385290.1">
    <property type="nucleotide sequence ID" value="NZ_JADCKA010000007.1"/>
</dbReference>
<name>A0ABR9QXN5_9FIRM</name>
<dbReference type="InterPro" id="IPR002550">
    <property type="entry name" value="CNNM"/>
</dbReference>
<evidence type="ECO:0000256" key="1">
    <source>
        <dbReference type="ARBA" id="ARBA00004141"/>
    </source>
</evidence>
<gene>
    <name evidence="11" type="ORF">INF20_05015</name>
</gene>
<feature type="domain" description="CBS" evidence="10">
    <location>
        <begin position="290"/>
        <end position="347"/>
    </location>
</feature>
<dbReference type="InterPro" id="IPR016169">
    <property type="entry name" value="FAD-bd_PCMH_sub2"/>
</dbReference>
<evidence type="ECO:0000256" key="4">
    <source>
        <dbReference type="ARBA" id="ARBA00022737"/>
    </source>
</evidence>
<dbReference type="PROSITE" id="PS51371">
    <property type="entry name" value="CBS"/>
    <property type="match status" value="2"/>
</dbReference>
<feature type="transmembrane region" description="Helical" evidence="9">
    <location>
        <begin position="6"/>
        <end position="29"/>
    </location>
</feature>